<protein>
    <submittedName>
        <fullName evidence="1">Uncharacterized protein</fullName>
    </submittedName>
</protein>
<sequence length="38" mass="4320">MVFLVIAHVKLQNESSSQPDEELELLNNSCDCSRKITK</sequence>
<dbReference type="AlphaFoldDB" id="A9DTP5"/>
<keyword evidence="2" id="KW-1185">Reference proteome</keyword>
<name>A9DTP5_9FLAO</name>
<dbReference type="EMBL" id="ABIB01000004">
    <property type="protein sequence ID" value="EDP96218.1"/>
    <property type="molecule type" value="Genomic_DNA"/>
</dbReference>
<dbReference type="Proteomes" id="UP000002945">
    <property type="component" value="Unassembled WGS sequence"/>
</dbReference>
<proteinExistence type="predicted"/>
<dbReference type="HOGENOM" id="CLU_3329058_0_0_10"/>
<dbReference type="STRING" id="391587.KAOT1_02377"/>
<gene>
    <name evidence="1" type="ORF">KAOT1_02377</name>
</gene>
<evidence type="ECO:0000313" key="1">
    <source>
        <dbReference type="EMBL" id="EDP96218.1"/>
    </source>
</evidence>
<comment type="caution">
    <text evidence="1">The sequence shown here is derived from an EMBL/GenBank/DDBJ whole genome shotgun (WGS) entry which is preliminary data.</text>
</comment>
<accession>A9DTP5</accession>
<reference evidence="1 2" key="1">
    <citation type="journal article" date="2011" name="J. Bacteriol.">
        <title>Genome sequence of the algicidal bacterium Kordia algicida OT-1.</title>
        <authorList>
            <person name="Lee H.S."/>
            <person name="Kang S.G."/>
            <person name="Kwon K.K."/>
            <person name="Lee J.H."/>
            <person name="Kim S.J."/>
        </authorList>
    </citation>
    <scope>NUCLEOTIDE SEQUENCE [LARGE SCALE GENOMIC DNA]</scope>
    <source>
        <strain evidence="1 2">OT-1</strain>
    </source>
</reference>
<organism evidence="1 2">
    <name type="scientific">Kordia algicida OT-1</name>
    <dbReference type="NCBI Taxonomy" id="391587"/>
    <lineage>
        <taxon>Bacteria</taxon>
        <taxon>Pseudomonadati</taxon>
        <taxon>Bacteroidota</taxon>
        <taxon>Flavobacteriia</taxon>
        <taxon>Flavobacteriales</taxon>
        <taxon>Flavobacteriaceae</taxon>
        <taxon>Kordia</taxon>
    </lineage>
</organism>
<evidence type="ECO:0000313" key="2">
    <source>
        <dbReference type="Proteomes" id="UP000002945"/>
    </source>
</evidence>